<organism evidence="1 2">
    <name type="scientific">Crocosphaera watsonii WH 0003</name>
    <dbReference type="NCBI Taxonomy" id="423471"/>
    <lineage>
        <taxon>Bacteria</taxon>
        <taxon>Bacillati</taxon>
        <taxon>Cyanobacteriota</taxon>
        <taxon>Cyanophyceae</taxon>
        <taxon>Oscillatoriophycideae</taxon>
        <taxon>Chroococcales</taxon>
        <taxon>Aphanothecaceae</taxon>
        <taxon>Crocosphaera</taxon>
    </lineage>
</organism>
<dbReference type="Proteomes" id="UP000003477">
    <property type="component" value="Unassembled WGS sequence"/>
</dbReference>
<dbReference type="RefSeq" id="WP_007313414.1">
    <property type="nucleotide sequence ID" value="NZ_AESD01000923.1"/>
</dbReference>
<sequence>MNQQQRIVEGIALGNQVNNAVADKVAANAAKMLDQALNENYEAILQAKLNAAVQATLNEHTARAKKHAQKFLSQSKTQLAGSIMETQHQTQLQQLTTNLNLDELDDFDCDLLPEVTKMADEAGDIVIEVNESSAIGF</sequence>
<proteinExistence type="predicted"/>
<comment type="caution">
    <text evidence="1">The sequence shown here is derived from an EMBL/GenBank/DDBJ whole genome shotgun (WGS) entry which is preliminary data.</text>
</comment>
<protein>
    <submittedName>
        <fullName evidence="1">Uncharacterized protein</fullName>
    </submittedName>
</protein>
<dbReference type="GeneID" id="88768964"/>
<accession>G5JE47</accession>
<dbReference type="AlphaFoldDB" id="G5JE47"/>
<gene>
    <name evidence="1" type="ORF">CWATWH0003_B034</name>
</gene>
<evidence type="ECO:0000313" key="2">
    <source>
        <dbReference type="Proteomes" id="UP000003477"/>
    </source>
</evidence>
<dbReference type="PATRIC" id="fig|423471.3.peg.5314"/>
<evidence type="ECO:0000313" key="1">
    <source>
        <dbReference type="EMBL" id="EHJ09544.1"/>
    </source>
</evidence>
<name>G5JE47_CROWT</name>
<reference evidence="1 2" key="1">
    <citation type="journal article" date="2011" name="Front. Microbiol.">
        <title>Two Strains of Crocosphaera watsonii with Highly Conserved Genomes are Distinguished by Strain-Specific Features.</title>
        <authorList>
            <person name="Bench S.R."/>
            <person name="Ilikchyan I.N."/>
            <person name="Tripp H.J."/>
            <person name="Zehr J.P."/>
        </authorList>
    </citation>
    <scope>NUCLEOTIDE SEQUENCE [LARGE SCALE GENOMIC DNA]</scope>
    <source>
        <strain evidence="1 2">WH 0003</strain>
    </source>
</reference>
<dbReference type="EMBL" id="AESD01000923">
    <property type="protein sequence ID" value="EHJ09544.1"/>
    <property type="molecule type" value="Genomic_DNA"/>
</dbReference>